<organism evidence="2">
    <name type="scientific">freshwater metagenome</name>
    <dbReference type="NCBI Taxonomy" id="449393"/>
    <lineage>
        <taxon>unclassified sequences</taxon>
        <taxon>metagenomes</taxon>
        <taxon>ecological metagenomes</taxon>
    </lineage>
</organism>
<accession>A0A6J6QLI0</accession>
<evidence type="ECO:0000313" key="2">
    <source>
        <dbReference type="EMBL" id="CAB4711709.1"/>
    </source>
</evidence>
<feature type="region of interest" description="Disordered" evidence="1">
    <location>
        <begin position="33"/>
        <end position="56"/>
    </location>
</feature>
<proteinExistence type="predicted"/>
<reference evidence="2" key="1">
    <citation type="submission" date="2020-05" db="EMBL/GenBank/DDBJ databases">
        <authorList>
            <person name="Chiriac C."/>
            <person name="Salcher M."/>
            <person name="Ghai R."/>
            <person name="Kavagutti S V."/>
        </authorList>
    </citation>
    <scope>NUCLEOTIDE SEQUENCE</scope>
</reference>
<feature type="compositionally biased region" description="Basic and acidic residues" evidence="1">
    <location>
        <begin position="43"/>
        <end position="56"/>
    </location>
</feature>
<dbReference type="AlphaFoldDB" id="A0A6J6QLI0"/>
<gene>
    <name evidence="2" type="ORF">UFOPK2625_01046</name>
</gene>
<sequence length="56" mass="5959">MLLLLTINLEIPGVGCDKSTNYVEDGRLARTVGADESSNRALGHPDAHAIEDLQPA</sequence>
<evidence type="ECO:0000256" key="1">
    <source>
        <dbReference type="SAM" id="MobiDB-lite"/>
    </source>
</evidence>
<name>A0A6J6QLI0_9ZZZZ</name>
<dbReference type="EMBL" id="CAEZXZ010000164">
    <property type="protein sequence ID" value="CAB4711709.1"/>
    <property type="molecule type" value="Genomic_DNA"/>
</dbReference>
<protein>
    <submittedName>
        <fullName evidence="2">Unannotated protein</fullName>
    </submittedName>
</protein>